<reference evidence="1 2" key="1">
    <citation type="submission" date="2024-08" db="EMBL/GenBank/DDBJ databases">
        <authorList>
            <person name="Lu H."/>
        </authorList>
    </citation>
    <scope>NUCLEOTIDE SEQUENCE [LARGE SCALE GENOMIC DNA]</scope>
    <source>
        <strain evidence="1 2">LKC17W</strain>
    </source>
</reference>
<accession>A0ABW7FJC6</accession>
<dbReference type="EMBL" id="JBIGHW010000005">
    <property type="protein sequence ID" value="MFG6441437.1"/>
    <property type="molecule type" value="Genomic_DNA"/>
</dbReference>
<evidence type="ECO:0000313" key="1">
    <source>
        <dbReference type="EMBL" id="MFG6441437.1"/>
    </source>
</evidence>
<gene>
    <name evidence="1" type="ORF">ACG0Z3_12175</name>
</gene>
<dbReference type="RefSeq" id="WP_394397753.1">
    <property type="nucleotide sequence ID" value="NZ_JBIGHW010000005.1"/>
</dbReference>
<keyword evidence="2" id="KW-1185">Reference proteome</keyword>
<dbReference type="Proteomes" id="UP001606301">
    <property type="component" value="Unassembled WGS sequence"/>
</dbReference>
<protein>
    <submittedName>
        <fullName evidence="1">Uncharacterized protein</fullName>
    </submittedName>
</protein>
<evidence type="ECO:0000313" key="2">
    <source>
        <dbReference type="Proteomes" id="UP001606301"/>
    </source>
</evidence>
<name>A0ABW7FJC6_9BURK</name>
<sequence length="58" mass="6185">MLKLAKQGGVDVDVAQAVVDRALAVAQTVATRAKRHAIRPMTVKTLCAAIQANQQRMA</sequence>
<proteinExistence type="predicted"/>
<comment type="caution">
    <text evidence="1">The sequence shown here is derived from an EMBL/GenBank/DDBJ whole genome shotgun (WGS) entry which is preliminary data.</text>
</comment>
<organism evidence="1 2">
    <name type="scientific">Pelomonas margarita</name>
    <dbReference type="NCBI Taxonomy" id="3299031"/>
    <lineage>
        <taxon>Bacteria</taxon>
        <taxon>Pseudomonadati</taxon>
        <taxon>Pseudomonadota</taxon>
        <taxon>Betaproteobacteria</taxon>
        <taxon>Burkholderiales</taxon>
        <taxon>Sphaerotilaceae</taxon>
        <taxon>Roseateles</taxon>
    </lineage>
</organism>